<reference evidence="2 3" key="1">
    <citation type="journal article" date="2024" name="bioRxiv">
        <title>A reference genome for Trichogramma kaykai: A tiny desert-dwelling parasitoid wasp with competing sex-ratio distorters.</title>
        <authorList>
            <person name="Culotta J."/>
            <person name="Lindsey A.R."/>
        </authorList>
    </citation>
    <scope>NUCLEOTIDE SEQUENCE [LARGE SCALE GENOMIC DNA]</scope>
    <source>
        <strain evidence="2 3">KSX58</strain>
    </source>
</reference>
<comment type="caution">
    <text evidence="2">The sequence shown here is derived from an EMBL/GenBank/DDBJ whole genome shotgun (WGS) entry which is preliminary data.</text>
</comment>
<dbReference type="Proteomes" id="UP001627154">
    <property type="component" value="Unassembled WGS sequence"/>
</dbReference>
<organism evidence="2 3">
    <name type="scientific">Trichogramma kaykai</name>
    <dbReference type="NCBI Taxonomy" id="54128"/>
    <lineage>
        <taxon>Eukaryota</taxon>
        <taxon>Metazoa</taxon>
        <taxon>Ecdysozoa</taxon>
        <taxon>Arthropoda</taxon>
        <taxon>Hexapoda</taxon>
        <taxon>Insecta</taxon>
        <taxon>Pterygota</taxon>
        <taxon>Neoptera</taxon>
        <taxon>Endopterygota</taxon>
        <taxon>Hymenoptera</taxon>
        <taxon>Apocrita</taxon>
        <taxon>Proctotrupomorpha</taxon>
        <taxon>Chalcidoidea</taxon>
        <taxon>Trichogrammatidae</taxon>
        <taxon>Trichogramma</taxon>
    </lineage>
</organism>
<proteinExistence type="predicted"/>
<sequence length="67" mass="7506">MHTRTPAHVLCTQCAASASSMNCFAKTCVMYQKNNNCAIYFSRIIVNTMVCTVVILASYDVMNEIFM</sequence>
<dbReference type="EMBL" id="JBJJXI010000092">
    <property type="protein sequence ID" value="KAL3394107.1"/>
    <property type="molecule type" value="Genomic_DNA"/>
</dbReference>
<accession>A0ABD2WNR6</accession>
<evidence type="ECO:0000313" key="3">
    <source>
        <dbReference type="Proteomes" id="UP001627154"/>
    </source>
</evidence>
<keyword evidence="1" id="KW-0812">Transmembrane</keyword>
<keyword evidence="3" id="KW-1185">Reference proteome</keyword>
<evidence type="ECO:0000313" key="2">
    <source>
        <dbReference type="EMBL" id="KAL3394107.1"/>
    </source>
</evidence>
<dbReference type="AlphaFoldDB" id="A0ABD2WNR6"/>
<gene>
    <name evidence="2" type="ORF">TKK_011160</name>
</gene>
<keyword evidence="1" id="KW-0472">Membrane</keyword>
<feature type="transmembrane region" description="Helical" evidence="1">
    <location>
        <begin position="41"/>
        <end position="62"/>
    </location>
</feature>
<protein>
    <submittedName>
        <fullName evidence="2">Uncharacterized protein</fullName>
    </submittedName>
</protein>
<evidence type="ECO:0000256" key="1">
    <source>
        <dbReference type="SAM" id="Phobius"/>
    </source>
</evidence>
<keyword evidence="1" id="KW-1133">Transmembrane helix</keyword>
<name>A0ABD2WNR6_9HYME</name>